<organism evidence="5 6">
    <name type="scientific">Cadophora malorum</name>
    <dbReference type="NCBI Taxonomy" id="108018"/>
    <lineage>
        <taxon>Eukaryota</taxon>
        <taxon>Fungi</taxon>
        <taxon>Dikarya</taxon>
        <taxon>Ascomycota</taxon>
        <taxon>Pezizomycotina</taxon>
        <taxon>Leotiomycetes</taxon>
        <taxon>Helotiales</taxon>
        <taxon>Ploettnerulaceae</taxon>
        <taxon>Cadophora</taxon>
    </lineage>
</organism>
<evidence type="ECO:0000313" key="5">
    <source>
        <dbReference type="EMBL" id="KAG4418688.1"/>
    </source>
</evidence>
<dbReference type="InterPro" id="IPR012132">
    <property type="entry name" value="GMC_OxRdtase"/>
</dbReference>
<evidence type="ECO:0000313" key="6">
    <source>
        <dbReference type="Proteomes" id="UP000664132"/>
    </source>
</evidence>
<evidence type="ECO:0000256" key="3">
    <source>
        <dbReference type="PIRSR" id="PIRSR000137-2"/>
    </source>
</evidence>
<evidence type="ECO:0000256" key="2">
    <source>
        <dbReference type="PIRSR" id="PIRSR000137-1"/>
    </source>
</evidence>
<evidence type="ECO:0000256" key="1">
    <source>
        <dbReference type="ARBA" id="ARBA00010790"/>
    </source>
</evidence>
<sequence>MEDTTFDYIIVGGGVAGCVLASRLSASLPNKSIHLIEAGPEDADDRVAPSMGVFLSDTNDIQWNHHSIPQKGLDGNTVQQTQGQVLGGSSAINYQAWTRGSAAEFDRWAQEVGDKRWSWTEMLPYFRRSETFIPGKDMSQENSELHGYSGPIKVTHVSSSGKNRHYPLKAMVADLHETAGQKRNYDINSGDTLGYSEFANATFNGQRQWAAQYPRGKNVTLWPSTQAIKLLFAGTRVVGVDVLRNGSPSTATARKEVIVSGGAQNSPKLLLLSGIGPGADLKKHQIRQIADLPVGENFSDHPYMTTFWKVRDRGLSLGDMEMVTPDCDWTAGSGCDYLAFHRHEEEHLKKLARETLGTKELERFELLGRPHTETFVMYGHIDLTGLVKAPVVTSCFSCMNILIAPESRGSIRLASSSPTDAPLVDPGLFTNPIDSQLMYECARMNITAIKNSSATSKYGAVEFGIAEADRDDLSDEALRRRLVQTCSTVFHGSGTCAMGTVVDSECRVLGVRGLRVIDASIFPFPIGAHYQAAVYAVAEQMSEVIAGEASF</sequence>
<keyword evidence="3" id="KW-0285">Flavoprotein</keyword>
<reference evidence="5" key="1">
    <citation type="submission" date="2021-02" db="EMBL/GenBank/DDBJ databases">
        <title>Genome sequence Cadophora malorum strain M34.</title>
        <authorList>
            <person name="Stefanovic E."/>
            <person name="Vu D."/>
            <person name="Scully C."/>
            <person name="Dijksterhuis J."/>
            <person name="Roader J."/>
            <person name="Houbraken J."/>
        </authorList>
    </citation>
    <scope>NUCLEOTIDE SEQUENCE</scope>
    <source>
        <strain evidence="5">M34</strain>
    </source>
</reference>
<accession>A0A8H7TH23</accession>
<dbReference type="SUPFAM" id="SSF54373">
    <property type="entry name" value="FAD-linked reductases, C-terminal domain"/>
    <property type="match status" value="1"/>
</dbReference>
<protein>
    <recommendedName>
        <fullName evidence="4">Glucose-methanol-choline oxidoreductase N-terminal domain-containing protein</fullName>
    </recommendedName>
</protein>
<proteinExistence type="inferred from homology"/>
<feature type="binding site" evidence="3">
    <location>
        <position position="85"/>
    </location>
    <ligand>
        <name>FAD</name>
        <dbReference type="ChEBI" id="CHEBI:57692"/>
    </ligand>
</feature>
<dbReference type="InterPro" id="IPR036188">
    <property type="entry name" value="FAD/NAD-bd_sf"/>
</dbReference>
<dbReference type="OrthoDB" id="269227at2759"/>
<feature type="active site" description="Proton acceptor" evidence="2">
    <location>
        <position position="529"/>
    </location>
</feature>
<dbReference type="Gene3D" id="3.30.560.10">
    <property type="entry name" value="Glucose Oxidase, domain 3"/>
    <property type="match status" value="1"/>
</dbReference>
<dbReference type="InterPro" id="IPR000172">
    <property type="entry name" value="GMC_OxRdtase_N"/>
</dbReference>
<dbReference type="PANTHER" id="PTHR11552">
    <property type="entry name" value="GLUCOSE-METHANOL-CHOLINE GMC OXIDOREDUCTASE"/>
    <property type="match status" value="1"/>
</dbReference>
<gene>
    <name evidence="5" type="ORF">IFR04_008224</name>
</gene>
<feature type="active site" description="Proton donor" evidence="2">
    <location>
        <position position="491"/>
    </location>
</feature>
<comment type="similarity">
    <text evidence="1">Belongs to the GMC oxidoreductase family.</text>
</comment>
<dbReference type="Gene3D" id="3.50.50.60">
    <property type="entry name" value="FAD/NAD(P)-binding domain"/>
    <property type="match status" value="1"/>
</dbReference>
<dbReference type="Pfam" id="PF05199">
    <property type="entry name" value="GMC_oxred_C"/>
    <property type="match status" value="1"/>
</dbReference>
<comment type="caution">
    <text evidence="5">The sequence shown here is derived from an EMBL/GenBank/DDBJ whole genome shotgun (WGS) entry which is preliminary data.</text>
</comment>
<dbReference type="GO" id="GO:0016614">
    <property type="term" value="F:oxidoreductase activity, acting on CH-OH group of donors"/>
    <property type="evidence" value="ECO:0007669"/>
    <property type="project" value="InterPro"/>
</dbReference>
<dbReference type="Pfam" id="PF00732">
    <property type="entry name" value="GMC_oxred_N"/>
    <property type="match status" value="1"/>
</dbReference>
<keyword evidence="6" id="KW-1185">Reference proteome</keyword>
<keyword evidence="3" id="KW-0274">FAD</keyword>
<dbReference type="EMBL" id="JAFJYH010000123">
    <property type="protein sequence ID" value="KAG4418688.1"/>
    <property type="molecule type" value="Genomic_DNA"/>
</dbReference>
<comment type="cofactor">
    <cofactor evidence="3">
        <name>FAD</name>
        <dbReference type="ChEBI" id="CHEBI:57692"/>
    </cofactor>
</comment>
<dbReference type="InterPro" id="IPR007867">
    <property type="entry name" value="GMC_OxRtase_C"/>
</dbReference>
<feature type="domain" description="Glucose-methanol-choline oxidoreductase N-terminal" evidence="4">
    <location>
        <begin position="262"/>
        <end position="276"/>
    </location>
</feature>
<dbReference type="SUPFAM" id="SSF51905">
    <property type="entry name" value="FAD/NAD(P)-binding domain"/>
    <property type="match status" value="1"/>
</dbReference>
<dbReference type="GO" id="GO:0050660">
    <property type="term" value="F:flavin adenine dinucleotide binding"/>
    <property type="evidence" value="ECO:0007669"/>
    <property type="project" value="InterPro"/>
</dbReference>
<dbReference type="PANTHER" id="PTHR11552:SF123">
    <property type="entry name" value="GMC OXIDOREDUCTASE (AFU_ORTHOLOGUE AFUA_2G01770)-RELATED"/>
    <property type="match status" value="1"/>
</dbReference>
<evidence type="ECO:0000259" key="4">
    <source>
        <dbReference type="PROSITE" id="PS00624"/>
    </source>
</evidence>
<dbReference type="PIRSF" id="PIRSF000137">
    <property type="entry name" value="Alcohol_oxidase"/>
    <property type="match status" value="1"/>
</dbReference>
<dbReference type="AlphaFoldDB" id="A0A8H7TH23"/>
<dbReference type="Proteomes" id="UP000664132">
    <property type="component" value="Unassembled WGS sequence"/>
</dbReference>
<name>A0A8H7TH23_9HELO</name>
<dbReference type="PROSITE" id="PS00624">
    <property type="entry name" value="GMC_OXRED_2"/>
    <property type="match status" value="1"/>
</dbReference>